<organism evidence="1 2">
    <name type="scientific">Acanthosepion pharaonis</name>
    <name type="common">Pharaoh cuttlefish</name>
    <name type="synonym">Sepia pharaonis</name>
    <dbReference type="NCBI Taxonomy" id="158019"/>
    <lineage>
        <taxon>Eukaryota</taxon>
        <taxon>Metazoa</taxon>
        <taxon>Spiralia</taxon>
        <taxon>Lophotrochozoa</taxon>
        <taxon>Mollusca</taxon>
        <taxon>Cephalopoda</taxon>
        <taxon>Coleoidea</taxon>
        <taxon>Decapodiformes</taxon>
        <taxon>Sepiida</taxon>
        <taxon>Sepiina</taxon>
        <taxon>Sepiidae</taxon>
        <taxon>Acanthosepion</taxon>
    </lineage>
</organism>
<proteinExistence type="predicted"/>
<evidence type="ECO:0000313" key="1">
    <source>
        <dbReference type="EMBL" id="CAE1332399.1"/>
    </source>
</evidence>
<evidence type="ECO:0000313" key="2">
    <source>
        <dbReference type="Proteomes" id="UP000597762"/>
    </source>
</evidence>
<gene>
    <name evidence="1" type="ORF">SPHA_81460</name>
</gene>
<dbReference type="EMBL" id="CAHIKZ030005633">
    <property type="protein sequence ID" value="CAE1332399.1"/>
    <property type="molecule type" value="Genomic_DNA"/>
</dbReference>
<protein>
    <submittedName>
        <fullName evidence="1">Uncharacterized protein</fullName>
    </submittedName>
</protein>
<reference evidence="1" key="1">
    <citation type="submission" date="2021-01" db="EMBL/GenBank/DDBJ databases">
        <authorList>
            <person name="Li R."/>
            <person name="Bekaert M."/>
        </authorList>
    </citation>
    <scope>NUCLEOTIDE SEQUENCE</scope>
    <source>
        <strain evidence="1">Farmed</strain>
    </source>
</reference>
<accession>A0A812ES95</accession>
<comment type="caution">
    <text evidence="1">The sequence shown here is derived from an EMBL/GenBank/DDBJ whole genome shotgun (WGS) entry which is preliminary data.</text>
</comment>
<dbReference type="Proteomes" id="UP000597762">
    <property type="component" value="Unassembled WGS sequence"/>
</dbReference>
<keyword evidence="2" id="KW-1185">Reference proteome</keyword>
<name>A0A812ES95_ACAPH</name>
<sequence>MVSRAYLYYRRQNHLNILRQPRKEKLLNKCAVCRCSFCNFSHALQQLARCTVVQMLVVDQGLKPFLRGQRRSEQNLAFHALISGSRGWISNNAFYSRRHPLDASADSALINQLFFSGLPQNAKAILAPMRLFNATATTTMIFIEVRISDLPLDRLTETTVSLSLNVTHAQVSPTQQNSRLYSKPKVISQVVHALNTSVAISKV</sequence>
<dbReference type="AlphaFoldDB" id="A0A812ES95"/>